<dbReference type="Proteomes" id="UP000617041">
    <property type="component" value="Unassembled WGS sequence"/>
</dbReference>
<dbReference type="Gene3D" id="3.30.1780.10">
    <property type="entry name" value="ornithine cyclodeaminase, domain 1"/>
    <property type="match status" value="1"/>
</dbReference>
<dbReference type="PANTHER" id="PTHR13812">
    <property type="entry name" value="KETIMINE REDUCTASE MU-CRYSTALLIN"/>
    <property type="match status" value="1"/>
</dbReference>
<dbReference type="InterPro" id="IPR036291">
    <property type="entry name" value="NAD(P)-bd_dom_sf"/>
</dbReference>
<keyword evidence="2" id="KW-1185">Reference proteome</keyword>
<comment type="caution">
    <text evidence="1">The sequence shown here is derived from an EMBL/GenBank/DDBJ whole genome shotgun (WGS) entry which is preliminary data.</text>
</comment>
<dbReference type="InterPro" id="IPR023401">
    <property type="entry name" value="ODC_N"/>
</dbReference>
<dbReference type="Gene3D" id="3.40.50.720">
    <property type="entry name" value="NAD(P)-binding Rossmann-like Domain"/>
    <property type="match status" value="1"/>
</dbReference>
<sequence>MRLLDAVATARRLDPVALADAVEALLRDPSVQVPERLVQPLPGGGSLFVMPALDGRLAITKLITFTPANAGTARPAIQGDVVVFDTATGSRVLLLDGPAVTAQRTAAVSLAAARRLAPVPHGPLLIVGAGVQGRSHLEAFARGHGVREVRIASRTPASARSLAEHAISLGLHAQVVDDADAALAHCPLVVTCTPASGVVLRGPVRDDAFVAAVGAFTPKMVELDATLCRWFDAHGRIVVDTTDARHEAGDLLQAGLDVARYATLADVVRGDERAAAGPVLFKSCGWAGWDLAAARCALAA</sequence>
<dbReference type="Pfam" id="PF02423">
    <property type="entry name" value="OCD_Mu_crystall"/>
    <property type="match status" value="1"/>
</dbReference>
<evidence type="ECO:0000313" key="1">
    <source>
        <dbReference type="EMBL" id="MBK0394613.1"/>
    </source>
</evidence>
<proteinExistence type="predicted"/>
<protein>
    <submittedName>
        <fullName evidence="1">Delta(1)-pyrroline-2-carboxylate reductase family protein</fullName>
    </submittedName>
</protein>
<dbReference type="AlphaFoldDB" id="A0A934UTB9"/>
<reference evidence="1" key="1">
    <citation type="submission" date="2020-12" db="EMBL/GenBank/DDBJ databases">
        <title>Ramlibacter sp. nov., isolated from a freshwater alga, Cryptomonas.</title>
        <authorList>
            <person name="Kim H.M."/>
            <person name="Jeon C.O."/>
        </authorList>
    </citation>
    <scope>NUCLEOTIDE SEQUENCE</scope>
    <source>
        <strain evidence="1">CrO1</strain>
    </source>
</reference>
<accession>A0A934UTB9</accession>
<organism evidence="1 2">
    <name type="scientific">Ramlibacter algicola</name>
    <dbReference type="NCBI Taxonomy" id="2795217"/>
    <lineage>
        <taxon>Bacteria</taxon>
        <taxon>Pseudomonadati</taxon>
        <taxon>Pseudomonadota</taxon>
        <taxon>Betaproteobacteria</taxon>
        <taxon>Burkholderiales</taxon>
        <taxon>Comamonadaceae</taxon>
        <taxon>Ramlibacter</taxon>
    </lineage>
</organism>
<dbReference type="GO" id="GO:0005737">
    <property type="term" value="C:cytoplasm"/>
    <property type="evidence" value="ECO:0007669"/>
    <property type="project" value="TreeGrafter"/>
</dbReference>
<dbReference type="EMBL" id="JAEDAO010000001">
    <property type="protein sequence ID" value="MBK0394613.1"/>
    <property type="molecule type" value="Genomic_DNA"/>
</dbReference>
<dbReference type="SUPFAM" id="SSF51735">
    <property type="entry name" value="NAD(P)-binding Rossmann-fold domains"/>
    <property type="match status" value="1"/>
</dbReference>
<gene>
    <name evidence="1" type="ORF">I8E28_18555</name>
</gene>
<dbReference type="RefSeq" id="WP_200789693.1">
    <property type="nucleotide sequence ID" value="NZ_JAEDAO010000001.1"/>
</dbReference>
<dbReference type="InterPro" id="IPR003462">
    <property type="entry name" value="ODC_Mu_crystall"/>
</dbReference>
<dbReference type="PIRSF" id="PIRSF001439">
    <property type="entry name" value="CryM"/>
    <property type="match status" value="1"/>
</dbReference>
<evidence type="ECO:0000313" key="2">
    <source>
        <dbReference type="Proteomes" id="UP000617041"/>
    </source>
</evidence>
<name>A0A934UTB9_9BURK</name>
<dbReference type="PANTHER" id="PTHR13812:SF19">
    <property type="entry name" value="KETIMINE REDUCTASE MU-CRYSTALLIN"/>
    <property type="match status" value="1"/>
</dbReference>
<dbReference type="NCBIfam" id="NF005603">
    <property type="entry name" value="PRK07340.1"/>
    <property type="match status" value="1"/>
</dbReference>